<proteinExistence type="inferred from homology"/>
<dbReference type="PROSITE" id="PS00211">
    <property type="entry name" value="ABC_TRANSPORTER_1"/>
    <property type="match status" value="1"/>
</dbReference>
<evidence type="ECO:0000256" key="1">
    <source>
        <dbReference type="ARBA" id="ARBA00005417"/>
    </source>
</evidence>
<dbReference type="SMART" id="SM00382">
    <property type="entry name" value="AAA"/>
    <property type="match status" value="1"/>
</dbReference>
<evidence type="ECO:0000256" key="2">
    <source>
        <dbReference type="ARBA" id="ARBA00022448"/>
    </source>
</evidence>
<gene>
    <name evidence="6" type="ORF">GCM10007301_11580</name>
</gene>
<dbReference type="InterPro" id="IPR027417">
    <property type="entry name" value="P-loop_NTPase"/>
</dbReference>
<reference evidence="6" key="2">
    <citation type="submission" date="2020-09" db="EMBL/GenBank/DDBJ databases">
        <authorList>
            <person name="Sun Q."/>
            <person name="Sedlacek I."/>
        </authorList>
    </citation>
    <scope>NUCLEOTIDE SEQUENCE</scope>
    <source>
        <strain evidence="6">CCM 7897</strain>
    </source>
</reference>
<dbReference type="GO" id="GO:0005524">
    <property type="term" value="F:ATP binding"/>
    <property type="evidence" value="ECO:0007669"/>
    <property type="project" value="UniProtKB-KW"/>
</dbReference>
<reference evidence="6" key="1">
    <citation type="journal article" date="2014" name="Int. J. Syst. Evol. Microbiol.">
        <title>Complete genome sequence of Corynebacterium casei LMG S-19264T (=DSM 44701T), isolated from a smear-ripened cheese.</title>
        <authorList>
            <consortium name="US DOE Joint Genome Institute (JGI-PGF)"/>
            <person name="Walter F."/>
            <person name="Albersmeier A."/>
            <person name="Kalinowski J."/>
            <person name="Ruckert C."/>
        </authorList>
    </citation>
    <scope>NUCLEOTIDE SEQUENCE</scope>
    <source>
        <strain evidence="6">CCM 7897</strain>
    </source>
</reference>
<evidence type="ECO:0000313" key="7">
    <source>
        <dbReference type="Proteomes" id="UP000606044"/>
    </source>
</evidence>
<feature type="domain" description="ABC transporter" evidence="5">
    <location>
        <begin position="1"/>
        <end position="214"/>
    </location>
</feature>
<dbReference type="Gene3D" id="3.40.50.300">
    <property type="entry name" value="P-loop containing nucleotide triphosphate hydrolases"/>
    <property type="match status" value="1"/>
</dbReference>
<dbReference type="EMBL" id="BMCT01000001">
    <property type="protein sequence ID" value="GGF53795.1"/>
    <property type="molecule type" value="Genomic_DNA"/>
</dbReference>
<dbReference type="AlphaFoldDB" id="A0A917BTF2"/>
<evidence type="ECO:0000256" key="4">
    <source>
        <dbReference type="ARBA" id="ARBA00022840"/>
    </source>
</evidence>
<dbReference type="InterPro" id="IPR003439">
    <property type="entry name" value="ABC_transporter-like_ATP-bd"/>
</dbReference>
<dbReference type="InterPro" id="IPR017871">
    <property type="entry name" value="ABC_transporter-like_CS"/>
</dbReference>
<comment type="caution">
    <text evidence="6">The sequence shown here is derived from an EMBL/GenBank/DDBJ whole genome shotgun (WGS) entry which is preliminary data.</text>
</comment>
<keyword evidence="7" id="KW-1185">Reference proteome</keyword>
<dbReference type="Pfam" id="PF00005">
    <property type="entry name" value="ABC_tran"/>
    <property type="match status" value="1"/>
</dbReference>
<name>A0A917BTF2_9HYPH</name>
<dbReference type="InterPro" id="IPR050093">
    <property type="entry name" value="ABC_SmlMolc_Importer"/>
</dbReference>
<evidence type="ECO:0000313" key="6">
    <source>
        <dbReference type="EMBL" id="GGF53795.1"/>
    </source>
</evidence>
<dbReference type="PANTHER" id="PTHR42781">
    <property type="entry name" value="SPERMIDINE/PUTRESCINE IMPORT ATP-BINDING PROTEIN POTA"/>
    <property type="match status" value="1"/>
</dbReference>
<sequence>MDLTIAKGSFMALAGPSGAGKTTLLRLLAGLMPANAGHIRLGSTLWCDVARGIHLPVRRRSIGFVFQDYALFPNMSVRGNVDYALGRHARRGAADELLELVGLGALASASPARLSGGQKQRLALIRALARRPDLLLLDEPLSALDPQMRRQLQDELKRLHREFGTTTIMVSHDTAEILRLADRVIRLENGRVTADDAGTALADMAPRAGLRVFGHHVSGPDETGHATVSIDGQLHRLRYQSVPPGLAPGDLVTLQLETACVQPTALP</sequence>
<protein>
    <recommendedName>
        <fullName evidence="5">ABC transporter domain-containing protein</fullName>
    </recommendedName>
</protein>
<dbReference type="PROSITE" id="PS50893">
    <property type="entry name" value="ABC_TRANSPORTER_2"/>
    <property type="match status" value="1"/>
</dbReference>
<dbReference type="SUPFAM" id="SSF52540">
    <property type="entry name" value="P-loop containing nucleoside triphosphate hydrolases"/>
    <property type="match status" value="1"/>
</dbReference>
<dbReference type="GO" id="GO:0016887">
    <property type="term" value="F:ATP hydrolysis activity"/>
    <property type="evidence" value="ECO:0007669"/>
    <property type="project" value="InterPro"/>
</dbReference>
<keyword evidence="2" id="KW-0813">Transport</keyword>
<dbReference type="Proteomes" id="UP000606044">
    <property type="component" value="Unassembled WGS sequence"/>
</dbReference>
<comment type="similarity">
    <text evidence="1">Belongs to the ABC transporter superfamily.</text>
</comment>
<evidence type="ECO:0000256" key="3">
    <source>
        <dbReference type="ARBA" id="ARBA00022741"/>
    </source>
</evidence>
<evidence type="ECO:0000259" key="5">
    <source>
        <dbReference type="PROSITE" id="PS50893"/>
    </source>
</evidence>
<organism evidence="6 7">
    <name type="scientific">Azorhizobium oxalatiphilum</name>
    <dbReference type="NCBI Taxonomy" id="980631"/>
    <lineage>
        <taxon>Bacteria</taxon>
        <taxon>Pseudomonadati</taxon>
        <taxon>Pseudomonadota</taxon>
        <taxon>Alphaproteobacteria</taxon>
        <taxon>Hyphomicrobiales</taxon>
        <taxon>Xanthobacteraceae</taxon>
        <taxon>Azorhizobium</taxon>
    </lineage>
</organism>
<dbReference type="InterPro" id="IPR003593">
    <property type="entry name" value="AAA+_ATPase"/>
</dbReference>
<dbReference type="PANTHER" id="PTHR42781:SF4">
    <property type="entry name" value="SPERMIDINE_PUTRESCINE IMPORT ATP-BINDING PROTEIN POTA"/>
    <property type="match status" value="1"/>
</dbReference>
<keyword evidence="3" id="KW-0547">Nucleotide-binding</keyword>
<accession>A0A917BTF2</accession>
<keyword evidence="4" id="KW-0067">ATP-binding</keyword>